<feature type="transmembrane region" description="Helical" evidence="1">
    <location>
        <begin position="7"/>
        <end position="29"/>
    </location>
</feature>
<feature type="transmembrane region" description="Helical" evidence="1">
    <location>
        <begin position="143"/>
        <end position="159"/>
    </location>
</feature>
<dbReference type="InterPro" id="IPR018580">
    <property type="entry name" value="Uncharacterised_YfhO"/>
</dbReference>
<feature type="transmembrane region" description="Helical" evidence="1">
    <location>
        <begin position="279"/>
        <end position="296"/>
    </location>
</feature>
<evidence type="ECO:0000313" key="3">
    <source>
        <dbReference type="Proteomes" id="UP000649075"/>
    </source>
</evidence>
<evidence type="ECO:0000313" key="2">
    <source>
        <dbReference type="EMBL" id="MBC6011560.1"/>
    </source>
</evidence>
<organism evidence="2 3">
    <name type="scientific">Holdemanella hominis</name>
    <dbReference type="NCBI Taxonomy" id="2764327"/>
    <lineage>
        <taxon>Bacteria</taxon>
        <taxon>Bacillati</taxon>
        <taxon>Bacillota</taxon>
        <taxon>Erysipelotrichia</taxon>
        <taxon>Erysipelotrichales</taxon>
        <taxon>Erysipelotrichaceae</taxon>
        <taxon>Holdemanella</taxon>
    </lineage>
</organism>
<dbReference type="EMBL" id="JACRWH010000004">
    <property type="protein sequence ID" value="MBC6011560.1"/>
    <property type="molecule type" value="Genomic_DNA"/>
</dbReference>
<keyword evidence="1" id="KW-1133">Transmembrane helix</keyword>
<feature type="transmembrane region" description="Helical" evidence="1">
    <location>
        <begin position="366"/>
        <end position="383"/>
    </location>
</feature>
<dbReference type="PANTHER" id="PTHR38454">
    <property type="entry name" value="INTEGRAL MEMBRANE PROTEIN-RELATED"/>
    <property type="match status" value="1"/>
</dbReference>
<sequence length="771" mass="89478">MKKRDTFYITILFILPILFVLCVSTYSMYGSKLDWLSQHISLADYFRQTQQLLSDSFANLQGQTNAFSFSYYGLLRPDVLVSYLFPNIPIHFFIIGYATLLWSSTGGLCYYWLRNKGYKDSISFFSSICCICANCFFQSHQQIMFIEILPFLFLSFILIDKNKRQWISLCVVMALFHNYFYTPGMILILLLYDYDQNHMIKDILISILIGIGMATILWLPTGYLILNNHKSVVQTNLFDLLIPNFTLKGLVYDSYGCGLTVISWIALFQGIQFKKTRKLSILLILMFVFPMFSYILNGTLYARTKILVLCLPLVLMILSYWLQERKLNKSLLVLASLFLCTKTTLLGLLISLVFIGYYFMDKKECLMMYALVPMIVFTGFNYNQCLDLKLYNSMYSKDKQKLMQRNDLNQRTADLDQVGYSVNRIYDPKEMKASSYTSTSNSLYNTFIYDIIKSPISQSNRTIITDSENYLYLSMMGIQNVLSKDSNLYGYKEVDSKGKYKLLKNKNVFPMVYFTSDTMSESEFDKLFYPYNLDTIYNRTIVNGETSNDYASKMKLIKNLDQSIVIQNKRKKKTIPIDFDTKNKLICIDFDVKNYTDKKISISINGMKNTLSKKHSVYPNGNKHFTYILSKKELKQFDVTLSKGKYKISNIRVYTCDMNVFDRVVTKVKPLKTTSIFKGKVTTSKDGYLVTSYPYEKGYEIYIDGKKQNIEIVNKAFVGCQIKKGSHTITIQFHAPFKNTGLGISVLFIIMGGFWIWKKSKNLLVMELWEL</sequence>
<feature type="transmembrane region" description="Helical" evidence="1">
    <location>
        <begin position="245"/>
        <end position="267"/>
    </location>
</feature>
<keyword evidence="3" id="KW-1185">Reference proteome</keyword>
<gene>
    <name evidence="2" type="ORF">H8911_02140</name>
</gene>
<feature type="transmembrane region" description="Helical" evidence="1">
    <location>
        <begin position="165"/>
        <end position="191"/>
    </location>
</feature>
<dbReference type="Proteomes" id="UP000649075">
    <property type="component" value="Unassembled WGS sequence"/>
</dbReference>
<proteinExistence type="predicted"/>
<comment type="caution">
    <text evidence="2">The sequence shown here is derived from an EMBL/GenBank/DDBJ whole genome shotgun (WGS) entry which is preliminary data.</text>
</comment>
<feature type="transmembrane region" description="Helical" evidence="1">
    <location>
        <begin position="331"/>
        <end position="360"/>
    </location>
</feature>
<feature type="transmembrane region" description="Helical" evidence="1">
    <location>
        <begin position="302"/>
        <end position="322"/>
    </location>
</feature>
<feature type="transmembrane region" description="Helical" evidence="1">
    <location>
        <begin position="203"/>
        <end position="225"/>
    </location>
</feature>
<name>A0ABR7KFQ0_9FIRM</name>
<dbReference type="Pfam" id="PF09586">
    <property type="entry name" value="YfhO"/>
    <property type="match status" value="1"/>
</dbReference>
<reference evidence="2 3" key="1">
    <citation type="submission" date="2020-08" db="EMBL/GenBank/DDBJ databases">
        <authorList>
            <person name="Liu C."/>
            <person name="Sun Q."/>
        </authorList>
    </citation>
    <scope>NUCLEOTIDE SEQUENCE [LARGE SCALE GENOMIC DNA]</scope>
    <source>
        <strain evidence="2 3">L34</strain>
    </source>
</reference>
<keyword evidence="1" id="KW-0812">Transmembrane</keyword>
<feature type="transmembrane region" description="Helical" evidence="1">
    <location>
        <begin position="740"/>
        <end position="757"/>
    </location>
</feature>
<dbReference type="PANTHER" id="PTHR38454:SF1">
    <property type="entry name" value="INTEGRAL MEMBRANE PROTEIN"/>
    <property type="match status" value="1"/>
</dbReference>
<evidence type="ECO:0000256" key="1">
    <source>
        <dbReference type="SAM" id="Phobius"/>
    </source>
</evidence>
<accession>A0ABR7KFQ0</accession>
<feature type="transmembrane region" description="Helical" evidence="1">
    <location>
        <begin position="90"/>
        <end position="113"/>
    </location>
</feature>
<protein>
    <submittedName>
        <fullName evidence="2">YfhO family protein</fullName>
    </submittedName>
</protein>
<keyword evidence="1" id="KW-0472">Membrane</keyword>